<evidence type="ECO:0000256" key="4">
    <source>
        <dbReference type="ARBA" id="ARBA00034521"/>
    </source>
</evidence>
<gene>
    <name evidence="10" type="ORF">A3E36_01110</name>
</gene>
<feature type="domain" description="Methyltransferase" evidence="9">
    <location>
        <begin position="21"/>
        <end position="132"/>
    </location>
</feature>
<dbReference type="InterPro" id="IPR025714">
    <property type="entry name" value="Methyltranfer_dom"/>
</dbReference>
<comment type="caution">
    <text evidence="10">The sequence shown here is derived from an EMBL/GenBank/DDBJ whole genome shotgun (WGS) entry which is preliminary data.</text>
</comment>
<accession>A0A1G1XDC3</accession>
<evidence type="ECO:0000256" key="5">
    <source>
        <dbReference type="ARBA" id="ARBA00034545"/>
    </source>
</evidence>
<dbReference type="Gene3D" id="3.40.50.150">
    <property type="entry name" value="Vaccinia Virus protein VP39"/>
    <property type="match status" value="1"/>
</dbReference>
<dbReference type="PANTHER" id="PTHR43675">
    <property type="entry name" value="ARSENITE METHYLTRANSFERASE"/>
    <property type="match status" value="1"/>
</dbReference>
<evidence type="ECO:0000256" key="1">
    <source>
        <dbReference type="ARBA" id="ARBA00022679"/>
    </source>
</evidence>
<dbReference type="GO" id="GO:0030791">
    <property type="term" value="F:arsenite methyltransferase activity"/>
    <property type="evidence" value="ECO:0007669"/>
    <property type="project" value="UniProtKB-EC"/>
</dbReference>
<dbReference type="InterPro" id="IPR029063">
    <property type="entry name" value="SAM-dependent_MTases_sf"/>
</dbReference>
<evidence type="ECO:0000256" key="3">
    <source>
        <dbReference type="ARBA" id="ARBA00034487"/>
    </source>
</evidence>
<dbReference type="CDD" id="cd02440">
    <property type="entry name" value="AdoMet_MTases"/>
    <property type="match status" value="1"/>
</dbReference>
<dbReference type="Proteomes" id="UP000177941">
    <property type="component" value="Unassembled WGS sequence"/>
</dbReference>
<dbReference type="Pfam" id="PF13847">
    <property type="entry name" value="Methyltransf_31"/>
    <property type="match status" value="1"/>
</dbReference>
<evidence type="ECO:0000313" key="10">
    <source>
        <dbReference type="EMBL" id="OGY37267.1"/>
    </source>
</evidence>
<name>A0A1G1XDC3_9BACT</name>
<evidence type="ECO:0000259" key="9">
    <source>
        <dbReference type="Pfam" id="PF13847"/>
    </source>
</evidence>
<comment type="catalytic activity">
    <reaction evidence="8">
        <text>arsenic triglutathione + 3 [thioredoxin]-dithiol + 3 S-adenosyl-L-methionine = trimethylarsine + 3 [thioredoxin]-disulfide + 3 glutathione + 3 S-adenosyl-L-homocysteine + 3 H(+)</text>
        <dbReference type="Rhea" id="RHEA:69432"/>
        <dbReference type="Rhea" id="RHEA-COMP:10698"/>
        <dbReference type="Rhea" id="RHEA-COMP:10700"/>
        <dbReference type="ChEBI" id="CHEBI:15378"/>
        <dbReference type="ChEBI" id="CHEBI:27130"/>
        <dbReference type="ChEBI" id="CHEBI:29950"/>
        <dbReference type="ChEBI" id="CHEBI:50058"/>
        <dbReference type="ChEBI" id="CHEBI:57856"/>
        <dbReference type="ChEBI" id="CHEBI:57925"/>
        <dbReference type="ChEBI" id="CHEBI:59789"/>
        <dbReference type="ChEBI" id="CHEBI:183640"/>
        <dbReference type="EC" id="2.1.1.137"/>
    </reaction>
</comment>
<proteinExistence type="inferred from homology"/>
<organism evidence="10 11">
    <name type="scientific">Candidatus Andersenbacteria bacterium RIFCSPHIGHO2_12_FULL_45_11b</name>
    <dbReference type="NCBI Taxonomy" id="1797282"/>
    <lineage>
        <taxon>Bacteria</taxon>
        <taxon>Candidatus Anderseniibacteriota</taxon>
    </lineage>
</organism>
<comment type="catalytic activity">
    <reaction evidence="7">
        <text>arsenic triglutathione + 2 [thioredoxin]-dithiol + 2 S-adenosyl-L-methionine + H2O = dimethylarsinous acid + 2 [thioredoxin]-disulfide + 3 glutathione + 2 S-adenosyl-L-homocysteine + 2 H(+)</text>
        <dbReference type="Rhea" id="RHEA:69464"/>
        <dbReference type="Rhea" id="RHEA-COMP:10698"/>
        <dbReference type="Rhea" id="RHEA-COMP:10700"/>
        <dbReference type="ChEBI" id="CHEBI:15377"/>
        <dbReference type="ChEBI" id="CHEBI:15378"/>
        <dbReference type="ChEBI" id="CHEBI:23808"/>
        <dbReference type="ChEBI" id="CHEBI:29950"/>
        <dbReference type="ChEBI" id="CHEBI:50058"/>
        <dbReference type="ChEBI" id="CHEBI:57856"/>
        <dbReference type="ChEBI" id="CHEBI:57925"/>
        <dbReference type="ChEBI" id="CHEBI:59789"/>
        <dbReference type="ChEBI" id="CHEBI:183640"/>
        <dbReference type="EC" id="2.1.1.137"/>
    </reaction>
</comment>
<dbReference type="InterPro" id="IPR026669">
    <property type="entry name" value="Arsenite_MeTrfase-like"/>
</dbReference>
<evidence type="ECO:0000256" key="8">
    <source>
        <dbReference type="ARBA" id="ARBA00048428"/>
    </source>
</evidence>
<evidence type="ECO:0000256" key="7">
    <source>
        <dbReference type="ARBA" id="ARBA00047943"/>
    </source>
</evidence>
<evidence type="ECO:0000256" key="2">
    <source>
        <dbReference type="ARBA" id="ARBA00022691"/>
    </source>
</evidence>
<dbReference type="AlphaFoldDB" id="A0A1G1XDC3"/>
<keyword evidence="1" id="KW-0808">Transferase</keyword>
<dbReference type="EC" id="2.1.1.137" evidence="4"/>
<comment type="catalytic activity">
    <reaction evidence="6">
        <text>arsenic triglutathione + [thioredoxin]-dithiol + S-adenosyl-L-methionine + 2 H2O = methylarsonous acid + [thioredoxin]-disulfide + 3 glutathione + S-adenosyl-L-homocysteine + H(+)</text>
        <dbReference type="Rhea" id="RHEA:69460"/>
        <dbReference type="Rhea" id="RHEA-COMP:10698"/>
        <dbReference type="Rhea" id="RHEA-COMP:10700"/>
        <dbReference type="ChEBI" id="CHEBI:15377"/>
        <dbReference type="ChEBI" id="CHEBI:15378"/>
        <dbReference type="ChEBI" id="CHEBI:17826"/>
        <dbReference type="ChEBI" id="CHEBI:29950"/>
        <dbReference type="ChEBI" id="CHEBI:50058"/>
        <dbReference type="ChEBI" id="CHEBI:57856"/>
        <dbReference type="ChEBI" id="CHEBI:57925"/>
        <dbReference type="ChEBI" id="CHEBI:59789"/>
        <dbReference type="ChEBI" id="CHEBI:183640"/>
        <dbReference type="EC" id="2.1.1.137"/>
    </reaction>
</comment>
<dbReference type="EMBL" id="MHHS01000015">
    <property type="protein sequence ID" value="OGY37267.1"/>
    <property type="molecule type" value="Genomic_DNA"/>
</dbReference>
<sequence length="183" mass="20299">MAESNPFIRPDTFWHTLMLRANQSVVHLGCGAGFYIIPAARIVGKKGKAIGVDIRPDMLAEVDNKAQQFGLDTIVKTFRANIENTPGSPIGEHSMDWVLVYNILHQSDPNKVFQEARRIVSMNGHIVVSGWATVATPLGPPHEKRRSEEEVKQIAKQNGFSLVKEFAPSPYHYGLILSPKEAV</sequence>
<evidence type="ECO:0000313" key="11">
    <source>
        <dbReference type="Proteomes" id="UP000177941"/>
    </source>
</evidence>
<dbReference type="SUPFAM" id="SSF53335">
    <property type="entry name" value="S-adenosyl-L-methionine-dependent methyltransferases"/>
    <property type="match status" value="1"/>
</dbReference>
<keyword evidence="2" id="KW-0949">S-adenosyl-L-methionine</keyword>
<reference evidence="10 11" key="1">
    <citation type="journal article" date="2016" name="Nat. Commun.">
        <title>Thousands of microbial genomes shed light on interconnected biogeochemical processes in an aquifer system.</title>
        <authorList>
            <person name="Anantharaman K."/>
            <person name="Brown C.T."/>
            <person name="Hug L.A."/>
            <person name="Sharon I."/>
            <person name="Castelle C.J."/>
            <person name="Probst A.J."/>
            <person name="Thomas B.C."/>
            <person name="Singh A."/>
            <person name="Wilkins M.J."/>
            <person name="Karaoz U."/>
            <person name="Brodie E.L."/>
            <person name="Williams K.H."/>
            <person name="Hubbard S.S."/>
            <person name="Banfield J.F."/>
        </authorList>
    </citation>
    <scope>NUCLEOTIDE SEQUENCE [LARGE SCALE GENOMIC DNA]</scope>
</reference>
<evidence type="ECO:0000256" key="6">
    <source>
        <dbReference type="ARBA" id="ARBA00047941"/>
    </source>
</evidence>
<dbReference type="PANTHER" id="PTHR43675:SF8">
    <property type="entry name" value="ARSENITE METHYLTRANSFERASE"/>
    <property type="match status" value="1"/>
</dbReference>
<protein>
    <recommendedName>
        <fullName evidence="5">Arsenite methyltransferase</fullName>
        <ecNumber evidence="4">2.1.1.137</ecNumber>
    </recommendedName>
</protein>
<comment type="similarity">
    <text evidence="3">Belongs to the methyltransferase superfamily. Arsenite methyltransferase family.</text>
</comment>